<gene>
    <name evidence="7" type="ORF">ABSH63_03335</name>
</gene>
<dbReference type="EMBL" id="JBEPIJ010000003">
    <property type="protein sequence ID" value="MES0873045.1"/>
    <property type="molecule type" value="Genomic_DNA"/>
</dbReference>
<keyword evidence="5" id="KW-0732">Signal</keyword>
<keyword evidence="8" id="KW-1185">Reference proteome</keyword>
<dbReference type="SUPFAM" id="SSF54427">
    <property type="entry name" value="NTF2-like"/>
    <property type="match status" value="1"/>
</dbReference>
<name>A0ABV2A712_9GAMM</name>
<organism evidence="7 8">
    <name type="scientific">Sinimarinibacterium thermocellulolyticum</name>
    <dbReference type="NCBI Taxonomy" id="3170016"/>
    <lineage>
        <taxon>Bacteria</taxon>
        <taxon>Pseudomonadati</taxon>
        <taxon>Pseudomonadota</taxon>
        <taxon>Gammaproteobacteria</taxon>
        <taxon>Nevskiales</taxon>
        <taxon>Nevskiaceae</taxon>
        <taxon>Sinimarinibacterium</taxon>
    </lineage>
</organism>
<dbReference type="PROSITE" id="PS50005">
    <property type="entry name" value="TPR"/>
    <property type="match status" value="1"/>
</dbReference>
<evidence type="ECO:0000259" key="6">
    <source>
        <dbReference type="Pfam" id="PF24125"/>
    </source>
</evidence>
<protein>
    <submittedName>
        <fullName evidence="7">Tetratricopeptide repeat protein</fullName>
    </submittedName>
</protein>
<dbReference type="PANTHER" id="PTHR44943">
    <property type="entry name" value="CELLULOSE SYNTHASE OPERON PROTEIN C"/>
    <property type="match status" value="1"/>
</dbReference>
<keyword evidence="1" id="KW-0677">Repeat</keyword>
<comment type="caution">
    <text evidence="7">The sequence shown here is derived from an EMBL/GenBank/DDBJ whole genome shotgun (WGS) entry which is preliminary data.</text>
</comment>
<feature type="region of interest" description="Disordered" evidence="4">
    <location>
        <begin position="189"/>
        <end position="215"/>
    </location>
</feature>
<feature type="compositionally biased region" description="Low complexity" evidence="4">
    <location>
        <begin position="202"/>
        <end position="215"/>
    </location>
</feature>
<evidence type="ECO:0000256" key="4">
    <source>
        <dbReference type="SAM" id="MobiDB-lite"/>
    </source>
</evidence>
<feature type="compositionally biased region" description="Pro residues" evidence="4">
    <location>
        <begin position="189"/>
        <end position="201"/>
    </location>
</feature>
<accession>A0ABV2A712</accession>
<dbReference type="InterPro" id="IPR051685">
    <property type="entry name" value="Ycf3/AcsC/BcsC/TPR_MFPF"/>
</dbReference>
<dbReference type="Pfam" id="PF13414">
    <property type="entry name" value="TPR_11"/>
    <property type="match status" value="1"/>
</dbReference>
<dbReference type="InterPro" id="IPR011990">
    <property type="entry name" value="TPR-like_helical_dom_sf"/>
</dbReference>
<dbReference type="InterPro" id="IPR019734">
    <property type="entry name" value="TPR_rpt"/>
</dbReference>
<feature type="chain" id="PRO_5045099716" evidence="5">
    <location>
        <begin position="22"/>
        <end position="335"/>
    </location>
</feature>
<evidence type="ECO:0000256" key="1">
    <source>
        <dbReference type="ARBA" id="ARBA00022737"/>
    </source>
</evidence>
<keyword evidence="2 3" id="KW-0802">TPR repeat</keyword>
<dbReference type="SUPFAM" id="SSF48452">
    <property type="entry name" value="TPR-like"/>
    <property type="match status" value="1"/>
</dbReference>
<dbReference type="Pfam" id="PF24125">
    <property type="entry name" value="Cds6_C"/>
    <property type="match status" value="1"/>
</dbReference>
<evidence type="ECO:0000256" key="3">
    <source>
        <dbReference type="PROSITE-ProRule" id="PRU00339"/>
    </source>
</evidence>
<evidence type="ECO:0000256" key="5">
    <source>
        <dbReference type="SAM" id="SignalP"/>
    </source>
</evidence>
<dbReference type="InterPro" id="IPR056203">
    <property type="entry name" value="Cds6_C"/>
</dbReference>
<dbReference type="Gene3D" id="1.25.40.10">
    <property type="entry name" value="Tetratricopeptide repeat domain"/>
    <property type="match status" value="1"/>
</dbReference>
<dbReference type="PANTHER" id="PTHR44943:SF8">
    <property type="entry name" value="TPR REPEAT-CONTAINING PROTEIN MJ0263"/>
    <property type="match status" value="1"/>
</dbReference>
<evidence type="ECO:0000313" key="7">
    <source>
        <dbReference type="EMBL" id="MES0873045.1"/>
    </source>
</evidence>
<dbReference type="InterPro" id="IPR032710">
    <property type="entry name" value="NTF2-like_dom_sf"/>
</dbReference>
<evidence type="ECO:0000256" key="2">
    <source>
        <dbReference type="ARBA" id="ARBA00022803"/>
    </source>
</evidence>
<reference evidence="7 8" key="1">
    <citation type="submission" date="2024-06" db="EMBL/GenBank/DDBJ databases">
        <authorList>
            <person name="Li Z."/>
            <person name="Jiang Y."/>
        </authorList>
    </citation>
    <scope>NUCLEOTIDE SEQUENCE [LARGE SCALE GENOMIC DNA]</scope>
    <source>
        <strain evidence="7 8">HSW-8</strain>
    </source>
</reference>
<feature type="domain" description="Cds6 C-terminal" evidence="6">
    <location>
        <begin position="227"/>
        <end position="332"/>
    </location>
</feature>
<evidence type="ECO:0000313" key="8">
    <source>
        <dbReference type="Proteomes" id="UP001465331"/>
    </source>
</evidence>
<dbReference type="Proteomes" id="UP001465331">
    <property type="component" value="Unassembled WGS sequence"/>
</dbReference>
<feature type="signal peptide" evidence="5">
    <location>
        <begin position="1"/>
        <end position="21"/>
    </location>
</feature>
<dbReference type="SMART" id="SM00028">
    <property type="entry name" value="TPR"/>
    <property type="match status" value="3"/>
</dbReference>
<feature type="repeat" description="TPR" evidence="3">
    <location>
        <begin position="89"/>
        <end position="122"/>
    </location>
</feature>
<sequence>MSALRRYAALAALVLAPTAFAAGVAAQAQTMIEQGQAAAALSLLDQHLASNPQDAEARFARGLALVRLERSEEAIRVFADLTRDYPQLPEPYNNLAVLYAAQGEYEKARDALQAALATHPSYATAHENLGDIYAALAGAAYSRALQLDESNQALRHKLALLNQIDASRGEGASAPAAAAVAATSPPPIAAAPAATPAPTPEMTPETTAPAAAPARQATLSADSRAALQRSVEAWAAAWSAQDLDAYFAAYAEDFVPEGGLSRAAWQAQRRERIQAPAKISVRVVEPSFSAGDTPDRAHVRFRQEYVSDTYSDVVTKVLDMRRTAGGWKIVREYTR</sequence>
<proteinExistence type="predicted"/>
<dbReference type="Pfam" id="PF13432">
    <property type="entry name" value="TPR_16"/>
    <property type="match status" value="1"/>
</dbReference>
<dbReference type="RefSeq" id="WP_352887405.1">
    <property type="nucleotide sequence ID" value="NZ_JBEPIJ010000003.1"/>
</dbReference>
<dbReference type="Gene3D" id="3.10.450.50">
    <property type="match status" value="1"/>
</dbReference>